<dbReference type="NCBIfam" id="TIGR01967">
    <property type="entry name" value="DEAH_box_HrpA"/>
    <property type="match status" value="1"/>
</dbReference>
<dbReference type="PROSITE" id="PS51192">
    <property type="entry name" value="HELICASE_ATP_BIND_1"/>
    <property type="match status" value="1"/>
</dbReference>
<dbReference type="FunFam" id="3.40.50.300:FF:000575">
    <property type="entry name" value="ATP-dependent helicase hrpA"/>
    <property type="match status" value="1"/>
</dbReference>
<keyword evidence="2" id="KW-0378">Hydrolase</keyword>
<dbReference type="InterPro" id="IPR014001">
    <property type="entry name" value="Helicase_ATP-bd"/>
</dbReference>
<organism evidence="7 8">
    <name type="scientific">Microvirgula aerodenitrificans</name>
    <dbReference type="NCBI Taxonomy" id="57480"/>
    <lineage>
        <taxon>Bacteria</taxon>
        <taxon>Pseudomonadati</taxon>
        <taxon>Pseudomonadota</taxon>
        <taxon>Betaproteobacteria</taxon>
        <taxon>Neisseriales</taxon>
        <taxon>Aquaspirillaceae</taxon>
        <taxon>Microvirgula</taxon>
    </lineage>
</organism>
<dbReference type="Pfam" id="PF21010">
    <property type="entry name" value="HA2_C"/>
    <property type="match status" value="1"/>
</dbReference>
<dbReference type="Gene3D" id="1.20.120.1080">
    <property type="match status" value="1"/>
</dbReference>
<dbReference type="InterPro" id="IPR048333">
    <property type="entry name" value="HA2_WH"/>
</dbReference>
<dbReference type="STRING" id="1122240.GCA_000620105_00797"/>
<dbReference type="NCBIfam" id="NF008348">
    <property type="entry name" value="PRK11131.1"/>
    <property type="match status" value="1"/>
</dbReference>
<dbReference type="RefSeq" id="WP_107888523.1">
    <property type="nucleotide sequence ID" value="NZ_CP028519.1"/>
</dbReference>
<dbReference type="InterPro" id="IPR010222">
    <property type="entry name" value="RNA_helicase_HrpA"/>
</dbReference>
<feature type="domain" description="Helicase C-terminal" evidence="6">
    <location>
        <begin position="276"/>
        <end position="444"/>
    </location>
</feature>
<evidence type="ECO:0000259" key="6">
    <source>
        <dbReference type="PROSITE" id="PS51194"/>
    </source>
</evidence>
<evidence type="ECO:0000256" key="2">
    <source>
        <dbReference type="ARBA" id="ARBA00022801"/>
    </source>
</evidence>
<evidence type="ECO:0000259" key="5">
    <source>
        <dbReference type="PROSITE" id="PS51192"/>
    </source>
</evidence>
<feature type="domain" description="Helicase ATP-binding" evidence="5">
    <location>
        <begin position="85"/>
        <end position="248"/>
    </location>
</feature>
<keyword evidence="1" id="KW-0547">Nucleotide-binding</keyword>
<evidence type="ECO:0000313" key="8">
    <source>
        <dbReference type="Proteomes" id="UP000244173"/>
    </source>
</evidence>
<dbReference type="CDD" id="cd18791">
    <property type="entry name" value="SF2_C_RHA"/>
    <property type="match status" value="1"/>
</dbReference>
<dbReference type="CDD" id="cd17989">
    <property type="entry name" value="DEXHc_HrpA"/>
    <property type="match status" value="1"/>
</dbReference>
<dbReference type="InterPro" id="IPR007502">
    <property type="entry name" value="Helicase-assoc_dom"/>
</dbReference>
<reference evidence="7 8" key="1">
    <citation type="submission" date="2018-04" db="EMBL/GenBank/DDBJ databases">
        <title>Denitrifier Microvirgula.</title>
        <authorList>
            <person name="Anderson E."/>
            <person name="Jang J."/>
            <person name="Ishii S."/>
        </authorList>
    </citation>
    <scope>NUCLEOTIDE SEQUENCE [LARGE SCALE GENOMIC DNA]</scope>
    <source>
        <strain evidence="7 8">BE2.4</strain>
    </source>
</reference>
<dbReference type="SMART" id="SM00490">
    <property type="entry name" value="HELICc"/>
    <property type="match status" value="1"/>
</dbReference>
<dbReference type="Pfam" id="PF07717">
    <property type="entry name" value="OB_NTP_bind"/>
    <property type="match status" value="1"/>
</dbReference>
<dbReference type="SMART" id="SM00847">
    <property type="entry name" value="HA2"/>
    <property type="match status" value="1"/>
</dbReference>
<dbReference type="Pfam" id="PF11898">
    <property type="entry name" value="DUF3418"/>
    <property type="match status" value="1"/>
</dbReference>
<dbReference type="SMART" id="SM00487">
    <property type="entry name" value="DEXDc"/>
    <property type="match status" value="1"/>
</dbReference>
<dbReference type="Proteomes" id="UP000244173">
    <property type="component" value="Chromosome"/>
</dbReference>
<proteinExistence type="predicted"/>
<dbReference type="PROSITE" id="PS51194">
    <property type="entry name" value="HELICASE_CTER"/>
    <property type="match status" value="1"/>
</dbReference>
<dbReference type="InterPro" id="IPR001650">
    <property type="entry name" value="Helicase_C-like"/>
</dbReference>
<dbReference type="PANTHER" id="PTHR18934:SF99">
    <property type="entry name" value="ATP-DEPENDENT RNA HELICASE DHX37-RELATED"/>
    <property type="match status" value="1"/>
</dbReference>
<dbReference type="Pfam" id="PF00270">
    <property type="entry name" value="DEAD"/>
    <property type="match status" value="1"/>
</dbReference>
<dbReference type="PANTHER" id="PTHR18934">
    <property type="entry name" value="ATP-DEPENDENT RNA HELICASE"/>
    <property type="match status" value="1"/>
</dbReference>
<dbReference type="GO" id="GO:0003724">
    <property type="term" value="F:RNA helicase activity"/>
    <property type="evidence" value="ECO:0007669"/>
    <property type="project" value="InterPro"/>
</dbReference>
<dbReference type="InterPro" id="IPR011709">
    <property type="entry name" value="DEAD-box_helicase_OB_fold"/>
</dbReference>
<keyword evidence="8" id="KW-1185">Reference proteome</keyword>
<dbReference type="SMART" id="SM00382">
    <property type="entry name" value="AAA"/>
    <property type="match status" value="1"/>
</dbReference>
<dbReference type="Pfam" id="PF04408">
    <property type="entry name" value="WHD_HA2"/>
    <property type="match status" value="1"/>
</dbReference>
<dbReference type="EMBL" id="CP028519">
    <property type="protein sequence ID" value="AVY92699.1"/>
    <property type="molecule type" value="Genomic_DNA"/>
</dbReference>
<evidence type="ECO:0000256" key="3">
    <source>
        <dbReference type="ARBA" id="ARBA00022806"/>
    </source>
</evidence>
<protein>
    <submittedName>
        <fullName evidence="7">ATP-dependent RNA helicase HrpA</fullName>
    </submittedName>
</protein>
<name>A0A2S0P6E0_9NEIS</name>
<dbReference type="GO" id="GO:0005524">
    <property type="term" value="F:ATP binding"/>
    <property type="evidence" value="ECO:0007669"/>
    <property type="project" value="UniProtKB-KW"/>
</dbReference>
<dbReference type="InterPro" id="IPR027417">
    <property type="entry name" value="P-loop_NTPase"/>
</dbReference>
<dbReference type="KEGG" id="maer:DAI18_00525"/>
<dbReference type="InterPro" id="IPR003593">
    <property type="entry name" value="AAA+_ATPase"/>
</dbReference>
<dbReference type="InterPro" id="IPR024590">
    <property type="entry name" value="HrpA_C"/>
</dbReference>
<dbReference type="GO" id="GO:0003723">
    <property type="term" value="F:RNA binding"/>
    <property type="evidence" value="ECO:0007669"/>
    <property type="project" value="TreeGrafter"/>
</dbReference>
<dbReference type="FunFam" id="1.20.120.1080:FF:000005">
    <property type="entry name" value="ATP-dependent helicase HrpA"/>
    <property type="match status" value="1"/>
</dbReference>
<evidence type="ECO:0000313" key="7">
    <source>
        <dbReference type="EMBL" id="AVY92699.1"/>
    </source>
</evidence>
<dbReference type="GO" id="GO:0016787">
    <property type="term" value="F:hydrolase activity"/>
    <property type="evidence" value="ECO:0007669"/>
    <property type="project" value="UniProtKB-KW"/>
</dbReference>
<accession>A0A2S0P6E0</accession>
<dbReference type="OrthoDB" id="9805617at2"/>
<keyword evidence="4" id="KW-0067">ATP-binding</keyword>
<gene>
    <name evidence="7" type="primary">hrpA</name>
    <name evidence="7" type="ORF">DAI18_00525</name>
</gene>
<dbReference type="SUPFAM" id="SSF52540">
    <property type="entry name" value="P-loop containing nucleoside triphosphate hydrolases"/>
    <property type="match status" value="1"/>
</dbReference>
<sequence length="1291" mass="145938">MSRELLDPIDRLIADCTARDRQALTRRRRELADRLKAGKPAERLAAQLQAEAGRSAARVAERRARLPEPEFDPILPVNQKKDTLLAAIDKHQVVIVCGETGSGKTTQIPKLCLALGRGTRGLIGHTQPRRLAARAVASRIADELHSSIGELVGFKVRFTDRTSDASFIKLMTDGILLAETQTDRFLSAYDTIIIDEAHERSLNIDFLLGFLKQLLPRRPDLKVIITSATIDADRFSRHFNGAPVIEVSGRTYPVEIRYRPLTQRDEDDREREMEDAIVDAVDEIARLGAGDILVFLPGEREIRDTAEALRKARITTRYDVLPLFARLSNEEQNRIFKPGGGRRIVLATNVAETSLTVPGIKYVIDTGLARVKRYTPRAKVEQLLVEKISQAAARQRAGRCGRVEAGVAVRLYDEDDFNARPAFTDPEIIRSNLAAVILRMAALRLGAVADFPFLEPPSSRLIADGYDMLHELGAVTEQGELTPLGKELARIPVDPKIGRMLLAARDFHCLREMLILVSALSIQDPRERPFDARDAAERAQARFADDKSDFQSYLALWDFFDDALKHKKSNKQLVQLCHDHFLSHLRMREWRELHGQLSQIAGDLDLRANDTPATFEQLHKALLTGLLGNIGMKSMDGDDYLGARGIHFHIFPGSGLRKARPKWLIAGELTETSRLYARSVAVIQPEWVESLALHLVKRHYFEPHWEKTRGEVVASERVTLYGLNIVPRRMVSYGRIDPAEARQIFIREALANGQLNSNAPFFRHNQRLIREVEQLEHKARRQDVLVDEDTLVAFYDERLPAELCDTRSFDAWRESAERDDPQVLFLTREYLMQHAAENITEEQFPPTLDSDDGPLKLKYRFEPNHPLDGVTVDVPLAVLNRLPGARLEWLVPGMIREKLTLLIKSLPKQSRRACVPVPDFVTRFLASQPDQDAPILPQLAAFVRKATGLTLEATDFDPSALPTYCQMNIRVLDDGRQELGLGRDLLALQKQFGAAAQLTFRDSSAEFERDDVQAWDVGDLPESIKFARGRQQLEGFPALCCEDERIALRLFDTAQAAESAHRRGVICLLQRELKEHMKQMQKGLPGFTQIALQLRGVANADALLDDAIQCICDRAFIGEDALPRSKKAFDEQKKRARTRLPAVTQAVTQMLNAIAAEYPKTVQMAERHKLGPKLAIELRELVYPGFLLATPWSQLPQLPRYLKAKQLRMEKYAANSQRDGQRGAEVTGLWNRWADKVAELDARDGAPERLRDYRWQIEELRVSLFAQELKTPYPVSVKRLEKSWQELKLGS</sequence>
<evidence type="ECO:0000256" key="4">
    <source>
        <dbReference type="ARBA" id="ARBA00022840"/>
    </source>
</evidence>
<evidence type="ECO:0000256" key="1">
    <source>
        <dbReference type="ARBA" id="ARBA00022741"/>
    </source>
</evidence>
<dbReference type="Gene3D" id="3.40.50.300">
    <property type="entry name" value="P-loop containing nucleotide triphosphate hydrolases"/>
    <property type="match status" value="2"/>
</dbReference>
<keyword evidence="3 7" id="KW-0347">Helicase</keyword>
<dbReference type="InterPro" id="IPR011545">
    <property type="entry name" value="DEAD/DEAH_box_helicase_dom"/>
</dbReference>
<dbReference type="Pfam" id="PF00271">
    <property type="entry name" value="Helicase_C"/>
    <property type="match status" value="1"/>
</dbReference>